<dbReference type="EMBL" id="JASNQZ010000002">
    <property type="protein sequence ID" value="KAL0959654.1"/>
    <property type="molecule type" value="Genomic_DNA"/>
</dbReference>
<reference evidence="4" key="1">
    <citation type="submission" date="2024-06" db="EMBL/GenBank/DDBJ databases">
        <title>Multi-omics analyses provide insights into the biosynthesis of the anticancer antibiotic pleurotin in Hohenbuehelia grisea.</title>
        <authorList>
            <person name="Weaver J.A."/>
            <person name="Alberti F."/>
        </authorList>
    </citation>
    <scope>NUCLEOTIDE SEQUENCE [LARGE SCALE GENOMIC DNA]</scope>
    <source>
        <strain evidence="4">T-177</strain>
    </source>
</reference>
<feature type="compositionally biased region" description="Low complexity" evidence="2">
    <location>
        <begin position="453"/>
        <end position="469"/>
    </location>
</feature>
<gene>
    <name evidence="3" type="ORF">HGRIS_011354</name>
</gene>
<feature type="compositionally biased region" description="Gly residues" evidence="2">
    <location>
        <begin position="856"/>
        <end position="865"/>
    </location>
</feature>
<feature type="region of interest" description="Disordered" evidence="2">
    <location>
        <begin position="726"/>
        <end position="782"/>
    </location>
</feature>
<feature type="compositionally biased region" description="Polar residues" evidence="2">
    <location>
        <begin position="246"/>
        <end position="255"/>
    </location>
</feature>
<feature type="compositionally biased region" description="Low complexity" evidence="2">
    <location>
        <begin position="840"/>
        <end position="855"/>
    </location>
</feature>
<feature type="compositionally biased region" description="Polar residues" evidence="2">
    <location>
        <begin position="536"/>
        <end position="551"/>
    </location>
</feature>
<dbReference type="Proteomes" id="UP001556367">
    <property type="component" value="Unassembled WGS sequence"/>
</dbReference>
<feature type="compositionally biased region" description="Pro residues" evidence="2">
    <location>
        <begin position="187"/>
        <end position="217"/>
    </location>
</feature>
<keyword evidence="4" id="KW-1185">Reference proteome</keyword>
<feature type="region of interest" description="Disordered" evidence="2">
    <location>
        <begin position="839"/>
        <end position="868"/>
    </location>
</feature>
<comment type="caution">
    <text evidence="3">The sequence shown here is derived from an EMBL/GenBank/DDBJ whole genome shotgun (WGS) entry which is preliminary data.</text>
</comment>
<evidence type="ECO:0000256" key="1">
    <source>
        <dbReference type="SAM" id="Coils"/>
    </source>
</evidence>
<feature type="region of interest" description="Disordered" evidence="2">
    <location>
        <begin position="432"/>
        <end position="618"/>
    </location>
</feature>
<protein>
    <submittedName>
        <fullName evidence="3">Uncharacterized protein</fullName>
    </submittedName>
</protein>
<feature type="compositionally biased region" description="Low complexity" evidence="2">
    <location>
        <begin position="582"/>
        <end position="602"/>
    </location>
</feature>
<feature type="region of interest" description="Disordered" evidence="2">
    <location>
        <begin position="179"/>
        <end position="282"/>
    </location>
</feature>
<evidence type="ECO:0000313" key="3">
    <source>
        <dbReference type="EMBL" id="KAL0959654.1"/>
    </source>
</evidence>
<proteinExistence type="predicted"/>
<evidence type="ECO:0000256" key="2">
    <source>
        <dbReference type="SAM" id="MobiDB-lite"/>
    </source>
</evidence>
<keyword evidence="1" id="KW-0175">Coiled coil</keyword>
<feature type="coiled-coil region" evidence="1">
    <location>
        <begin position="872"/>
        <end position="899"/>
    </location>
</feature>
<name>A0ABR3JUV7_9AGAR</name>
<feature type="compositionally biased region" description="Polar residues" evidence="2">
    <location>
        <begin position="603"/>
        <end position="616"/>
    </location>
</feature>
<accession>A0ABR3JUV7</accession>
<feature type="compositionally biased region" description="Low complexity" evidence="2">
    <location>
        <begin position="748"/>
        <end position="772"/>
    </location>
</feature>
<organism evidence="3 4">
    <name type="scientific">Hohenbuehelia grisea</name>
    <dbReference type="NCBI Taxonomy" id="104357"/>
    <lineage>
        <taxon>Eukaryota</taxon>
        <taxon>Fungi</taxon>
        <taxon>Dikarya</taxon>
        <taxon>Basidiomycota</taxon>
        <taxon>Agaricomycotina</taxon>
        <taxon>Agaricomycetes</taxon>
        <taxon>Agaricomycetidae</taxon>
        <taxon>Agaricales</taxon>
        <taxon>Pleurotineae</taxon>
        <taxon>Pleurotaceae</taxon>
        <taxon>Hohenbuehelia</taxon>
    </lineage>
</organism>
<evidence type="ECO:0000313" key="4">
    <source>
        <dbReference type="Proteomes" id="UP001556367"/>
    </source>
</evidence>
<sequence length="940" mass="100928">MSSDPRVQSKPRLPKSYTPEQLAFLRSHLPEFQRRSQGSIRGDAKKFALLRASDFIIRFGLPEDFGGVDRENRFRVQIYNWYKNTVGRTRRKLEGREGRPRIPRKISAAATAVACADHQEISVESPPWPTAQPTYPSETVTVTVPEADPESPDSDQDYIAPLATPPSIAASITPLPSLSLQPTQVHLPPPTPPPPPPASPSPPQQPHPQLQPQPQPQPHLNAHHHRQYQADHVPQTQQDQHRVPQPHQSPIQSKPQVHKPQPQRLRLKQQSSNDHRTIEAPLNPPTLREAFLALSFDVAALSSMIQSSVASASSSITPLNPIIDSLFEAVSSAEAASTSSVHMLVRRFLQAAEYFPRSLSHAGVNGPNAGARALQMRIRKHSVWIPAPPPAAAPPSASQVLPQNGTSASFVRAASQAPSNSVASQYRGASYGSSAAASNGHVHSAPSTTPFHSQPSYNSSSNPPYGDNYAMNNFTQSSGSSSSNLAQATHQGYQPPHHHSHNNTHYTSSNHNAHRMPSTPPMPAQSLMSPPHTIHSHLSTPMQSHSSSLTHATPLLPHTSVGRSVRAHHMPSTSGMQVLHGHPTQAQSQLQSQPQLQSHGQAHQVSQHQGSGTSSADRAYQSVGAASAGAIVSAPAPVLASTASASLTSQMQRIAADRQRRKDHILWAMIHAAALELGAMGSVASHNAPDTGSSPMAMDHDDMAGNESAYGDATYHTGSPHRYADGSAMYPPSHHAHAQPHTHEHHSYPTPSSVSPYPTPSSSVVYPTVGSPSSPPPSTSYATATASTYAAACAYASARAFSEGFVADSVWAEDEAEWAAGACVLRALIAIAGRHQLPHSPASSSLKSSDAQRSSGGRGTLGSGPGERLLALEARARERREYEELLRTYEGRWKEIRDEARQTLMLEMLLQAREAMGPLEAELQADADAQRGVDGDASHV</sequence>